<dbReference type="EMBL" id="NSJV01000558">
    <property type="protein sequence ID" value="PAU45527.1"/>
    <property type="molecule type" value="Genomic_DNA"/>
</dbReference>
<dbReference type="PROSITE" id="PS00211">
    <property type="entry name" value="ABC_TRANSPORTER_1"/>
    <property type="match status" value="1"/>
</dbReference>
<proteinExistence type="predicted"/>
<comment type="subcellular location">
    <subcellularLocation>
        <location evidence="1">Cell membrane</location>
        <topology evidence="1">Multi-pass membrane protein</topology>
    </subcellularLocation>
</comment>
<dbReference type="Proteomes" id="UP000218944">
    <property type="component" value="Unassembled WGS sequence"/>
</dbReference>
<comment type="caution">
    <text evidence="9">The sequence shown here is derived from an EMBL/GenBank/DDBJ whole genome shotgun (WGS) entry which is preliminary data.</text>
</comment>
<dbReference type="InterPro" id="IPR003593">
    <property type="entry name" value="AAA+_ATPase"/>
</dbReference>
<dbReference type="InterPro" id="IPR017871">
    <property type="entry name" value="ABC_transporter-like_CS"/>
</dbReference>
<evidence type="ECO:0000313" key="10">
    <source>
        <dbReference type="Proteomes" id="UP000218944"/>
    </source>
</evidence>
<gene>
    <name evidence="9" type="ORF">CK936_28850</name>
</gene>
<keyword evidence="5 7" id="KW-1133">Transmembrane helix</keyword>
<feature type="transmembrane region" description="Helical" evidence="7">
    <location>
        <begin position="70"/>
        <end position="91"/>
    </location>
</feature>
<dbReference type="InterPro" id="IPR003439">
    <property type="entry name" value="ABC_transporter-like_ATP-bd"/>
</dbReference>
<name>A0A2A2D240_9ACTN</name>
<reference evidence="9 10" key="1">
    <citation type="submission" date="2017-08" db="EMBL/GenBank/DDBJ databases">
        <title>Genome sequence of Streptomyces albireticuli NRRL B-1670.</title>
        <authorList>
            <person name="Graham D.E."/>
            <person name="Mahan K.M."/>
            <person name="Klingeman D.M."/>
            <person name="Hettich R.L."/>
            <person name="Parry R.J."/>
            <person name="Spain J.C."/>
        </authorList>
    </citation>
    <scope>NUCLEOTIDE SEQUENCE [LARGE SCALE GENOMIC DNA]</scope>
    <source>
        <strain evidence="9 10">NRRL B-1670</strain>
    </source>
</reference>
<dbReference type="CDD" id="cd03228">
    <property type="entry name" value="ABCC_MRP_Like"/>
    <property type="match status" value="1"/>
</dbReference>
<feature type="transmembrane region" description="Helical" evidence="7">
    <location>
        <begin position="111"/>
        <end position="133"/>
    </location>
</feature>
<evidence type="ECO:0000313" key="9">
    <source>
        <dbReference type="EMBL" id="PAU45527.1"/>
    </source>
</evidence>
<evidence type="ECO:0000259" key="8">
    <source>
        <dbReference type="PROSITE" id="PS50893"/>
    </source>
</evidence>
<dbReference type="Gene3D" id="3.40.50.300">
    <property type="entry name" value="P-loop containing nucleotide triphosphate hydrolases"/>
    <property type="match status" value="1"/>
</dbReference>
<evidence type="ECO:0000256" key="1">
    <source>
        <dbReference type="ARBA" id="ARBA00004651"/>
    </source>
</evidence>
<feature type="domain" description="ABC transporter" evidence="8">
    <location>
        <begin position="392"/>
        <end position="634"/>
    </location>
</feature>
<keyword evidence="2 7" id="KW-0812">Transmembrane</keyword>
<dbReference type="GO" id="GO:0005524">
    <property type="term" value="F:ATP binding"/>
    <property type="evidence" value="ECO:0007669"/>
    <property type="project" value="UniProtKB-KW"/>
</dbReference>
<dbReference type="Pfam" id="PF00005">
    <property type="entry name" value="ABC_tran"/>
    <property type="match status" value="1"/>
</dbReference>
<dbReference type="SMART" id="SM00382">
    <property type="entry name" value="AAA"/>
    <property type="match status" value="1"/>
</dbReference>
<keyword evidence="6 7" id="KW-0472">Membrane</keyword>
<feature type="transmembrane region" description="Helical" evidence="7">
    <location>
        <begin position="190"/>
        <end position="207"/>
    </location>
</feature>
<evidence type="ECO:0000256" key="2">
    <source>
        <dbReference type="ARBA" id="ARBA00022692"/>
    </source>
</evidence>
<sequence length="655" mass="70254">MKLLRKPTATQPPISKSEQLLFSGTLRHDKTWAQHADPLLRMSFWSMARQFPTMLTVIARIAWREDPRALAVLVGAQVVSGVMTAFLLVSINQVLVALFSNGPTSDKLWDALPALLSGGAASSASVLLGCLIVKVEARLYPKIELACGSAYYEMMSRVEMAAMEDKDIQRKLAAGINGTDSVRRMLDSSVWVVSGLMSLTAAAVVLASLHPLLVGALALIAAPRWWGAVVVMRRAYASRHAWIDHARAVDVLIYPITRADATPELRVHGAGRVLVHAQKDMGATAAKEKERLGTAEAVTEIIAATMSGTARVLAYALLWWLLVSGGMPLAAAGTAVFAIRNATGYLNTVVNQMNQMFEESLYLTDMNNAIKLGKDHAIPVGGAPVPGTGVDVVLRDVSFRYPGADKDALVGVSLTIPPGKVVALVGENGSGKTTLAALVAGLYLPTGGTVSYNGVEVRDADRESVFDRVALLSQSVQAWPMTVKANVHIGDGGRPLVQEDVEAAAERADVRTIVEELPHGWDSIAIKGFERGTKLSGGQWQRVGVARALYRGRALNIVDEPTAALDPRAEIEMFESLHELTDDGATSVLLITHRLAATASADIIYVLHEGRLIESGSHGDLMAIKDGHYRGLYELQASQYAAEADGATKVPTQRR</sequence>
<evidence type="ECO:0000256" key="4">
    <source>
        <dbReference type="ARBA" id="ARBA00022840"/>
    </source>
</evidence>
<dbReference type="GO" id="GO:0016887">
    <property type="term" value="F:ATP hydrolysis activity"/>
    <property type="evidence" value="ECO:0007669"/>
    <property type="project" value="InterPro"/>
</dbReference>
<dbReference type="AlphaFoldDB" id="A0A2A2D240"/>
<organism evidence="9 10">
    <name type="scientific">Streptomyces albireticuli</name>
    <dbReference type="NCBI Taxonomy" id="1940"/>
    <lineage>
        <taxon>Bacteria</taxon>
        <taxon>Bacillati</taxon>
        <taxon>Actinomycetota</taxon>
        <taxon>Actinomycetes</taxon>
        <taxon>Kitasatosporales</taxon>
        <taxon>Streptomycetaceae</taxon>
        <taxon>Streptomyces</taxon>
    </lineage>
</organism>
<protein>
    <submittedName>
        <fullName evidence="9">ABC transporter</fullName>
    </submittedName>
</protein>
<evidence type="ECO:0000256" key="3">
    <source>
        <dbReference type="ARBA" id="ARBA00022741"/>
    </source>
</evidence>
<feature type="transmembrane region" description="Helical" evidence="7">
    <location>
        <begin position="213"/>
        <end position="232"/>
    </location>
</feature>
<dbReference type="InterPro" id="IPR036640">
    <property type="entry name" value="ABC1_TM_sf"/>
</dbReference>
<dbReference type="InterPro" id="IPR027417">
    <property type="entry name" value="P-loop_NTPase"/>
</dbReference>
<dbReference type="GO" id="GO:0005886">
    <property type="term" value="C:plasma membrane"/>
    <property type="evidence" value="ECO:0007669"/>
    <property type="project" value="UniProtKB-SubCell"/>
</dbReference>
<dbReference type="SUPFAM" id="SSF52540">
    <property type="entry name" value="P-loop containing nucleoside triphosphate hydrolases"/>
    <property type="match status" value="1"/>
</dbReference>
<dbReference type="PANTHER" id="PTHR43394">
    <property type="entry name" value="ATP-DEPENDENT PERMEASE MDL1, MITOCHONDRIAL"/>
    <property type="match status" value="1"/>
</dbReference>
<feature type="transmembrane region" description="Helical" evidence="7">
    <location>
        <begin position="312"/>
        <end position="339"/>
    </location>
</feature>
<keyword evidence="10" id="KW-1185">Reference proteome</keyword>
<dbReference type="PROSITE" id="PS50893">
    <property type="entry name" value="ABC_TRANSPORTER_2"/>
    <property type="match status" value="1"/>
</dbReference>
<keyword evidence="4" id="KW-0067">ATP-binding</keyword>
<dbReference type="PANTHER" id="PTHR43394:SF1">
    <property type="entry name" value="ATP-BINDING CASSETTE SUB-FAMILY B MEMBER 10, MITOCHONDRIAL"/>
    <property type="match status" value="1"/>
</dbReference>
<evidence type="ECO:0000256" key="6">
    <source>
        <dbReference type="ARBA" id="ARBA00023136"/>
    </source>
</evidence>
<accession>A0A2A2D240</accession>
<evidence type="ECO:0000256" key="7">
    <source>
        <dbReference type="SAM" id="Phobius"/>
    </source>
</evidence>
<evidence type="ECO:0000256" key="5">
    <source>
        <dbReference type="ARBA" id="ARBA00022989"/>
    </source>
</evidence>
<dbReference type="Gene3D" id="1.20.1560.10">
    <property type="entry name" value="ABC transporter type 1, transmembrane domain"/>
    <property type="match status" value="1"/>
</dbReference>
<keyword evidence="3" id="KW-0547">Nucleotide-binding</keyword>
<dbReference type="GO" id="GO:0015421">
    <property type="term" value="F:ABC-type oligopeptide transporter activity"/>
    <property type="evidence" value="ECO:0007669"/>
    <property type="project" value="TreeGrafter"/>
</dbReference>
<dbReference type="SUPFAM" id="SSF90123">
    <property type="entry name" value="ABC transporter transmembrane region"/>
    <property type="match status" value="1"/>
</dbReference>
<dbReference type="InterPro" id="IPR039421">
    <property type="entry name" value="Type_1_exporter"/>
</dbReference>